<reference evidence="2 3" key="1">
    <citation type="submission" date="2020-01" db="EMBL/GenBank/DDBJ databases">
        <title>Insect and environment-associated Actinomycetes.</title>
        <authorList>
            <person name="Currrie C."/>
            <person name="Chevrette M."/>
            <person name="Carlson C."/>
            <person name="Stubbendieck R."/>
            <person name="Wendt-Pienkowski E."/>
        </authorList>
    </citation>
    <scope>NUCLEOTIDE SEQUENCE [LARGE SCALE GENOMIC DNA]</scope>
    <source>
        <strain evidence="2 3">SID7590</strain>
    </source>
</reference>
<accession>A0A7K3S9P5</accession>
<dbReference type="AlphaFoldDB" id="A0A7K3S9P5"/>
<dbReference type="Proteomes" id="UP000469670">
    <property type="component" value="Unassembled WGS sequence"/>
</dbReference>
<evidence type="ECO:0000313" key="3">
    <source>
        <dbReference type="Proteomes" id="UP000469670"/>
    </source>
</evidence>
<dbReference type="EMBL" id="JAAGMP010001748">
    <property type="protein sequence ID" value="NEC24220.1"/>
    <property type="molecule type" value="Genomic_DNA"/>
</dbReference>
<comment type="caution">
    <text evidence="2">The sequence shown here is derived from an EMBL/GenBank/DDBJ whole genome shotgun (WGS) entry which is preliminary data.</text>
</comment>
<evidence type="ECO:0000256" key="1">
    <source>
        <dbReference type="SAM" id="MobiDB-lite"/>
    </source>
</evidence>
<gene>
    <name evidence="2" type="ORF">G3I50_39120</name>
</gene>
<protein>
    <submittedName>
        <fullName evidence="2">FUSC family protein</fullName>
    </submittedName>
</protein>
<evidence type="ECO:0000313" key="2">
    <source>
        <dbReference type="EMBL" id="NEC24220.1"/>
    </source>
</evidence>
<feature type="region of interest" description="Disordered" evidence="1">
    <location>
        <begin position="48"/>
        <end position="72"/>
    </location>
</feature>
<feature type="region of interest" description="Disordered" evidence="1">
    <location>
        <begin position="1"/>
        <end position="31"/>
    </location>
</feature>
<organism evidence="2 3">
    <name type="scientific">Streptomyces parvus</name>
    <dbReference type="NCBI Taxonomy" id="66428"/>
    <lineage>
        <taxon>Bacteria</taxon>
        <taxon>Bacillati</taxon>
        <taxon>Actinomycetota</taxon>
        <taxon>Actinomycetes</taxon>
        <taxon>Kitasatosporales</taxon>
        <taxon>Streptomycetaceae</taxon>
        <taxon>Streptomyces</taxon>
    </lineage>
</organism>
<feature type="non-terminal residue" evidence="2">
    <location>
        <position position="1"/>
    </location>
</feature>
<proteinExistence type="predicted"/>
<name>A0A7K3S9P5_9ACTN</name>
<sequence>RTDRIARLLTAEPPGPTPRSAPDRDPPSPLSVDLEVWMTGLAHQLARIESSLTPAPGVDPPVTPRGRTARPG</sequence>